<dbReference type="KEGG" id="slh:YH65_09100"/>
<comment type="subcellular location">
    <subcellularLocation>
        <location evidence="4">Cytoplasm</location>
    </subcellularLocation>
</comment>
<dbReference type="GO" id="GO:0005737">
    <property type="term" value="C:cytoplasm"/>
    <property type="evidence" value="ECO:0007669"/>
    <property type="project" value="UniProtKB-SubCell"/>
</dbReference>
<dbReference type="EMBL" id="CP011308">
    <property type="protein sequence ID" value="AKF25512.1"/>
    <property type="molecule type" value="Genomic_DNA"/>
</dbReference>
<evidence type="ECO:0000256" key="14">
    <source>
        <dbReference type="ARBA" id="ARBA00022993"/>
    </source>
</evidence>
<evidence type="ECO:0000256" key="12">
    <source>
        <dbReference type="ARBA" id="ARBA00022840"/>
    </source>
</evidence>
<evidence type="ECO:0000256" key="15">
    <source>
        <dbReference type="ARBA" id="ARBA00038036"/>
    </source>
</evidence>
<keyword evidence="10" id="KW-0547">Nucleotide-binding</keyword>
<comment type="subunit">
    <text evidence="6">Homodimer.</text>
</comment>
<dbReference type="PANTHER" id="PTHR34265">
    <property type="entry name" value="TYPE III PANTOTHENATE KINASE"/>
    <property type="match status" value="1"/>
</dbReference>
<dbReference type="OrthoDB" id="5347692at2"/>
<evidence type="ECO:0000256" key="16">
    <source>
        <dbReference type="ARBA" id="ARBA00040883"/>
    </source>
</evidence>
<comment type="catalytic activity">
    <reaction evidence="1">
        <text>(R)-pantothenate + ATP = (R)-4'-phosphopantothenate + ADP + H(+)</text>
        <dbReference type="Rhea" id="RHEA:16373"/>
        <dbReference type="ChEBI" id="CHEBI:10986"/>
        <dbReference type="ChEBI" id="CHEBI:15378"/>
        <dbReference type="ChEBI" id="CHEBI:29032"/>
        <dbReference type="ChEBI" id="CHEBI:30616"/>
        <dbReference type="ChEBI" id="CHEBI:456216"/>
        <dbReference type="EC" id="2.7.1.33"/>
    </reaction>
</comment>
<dbReference type="InterPro" id="IPR043129">
    <property type="entry name" value="ATPase_NBD"/>
</dbReference>
<keyword evidence="14" id="KW-0173">Coenzyme A biosynthesis</keyword>
<dbReference type="GO" id="GO:0005524">
    <property type="term" value="F:ATP binding"/>
    <property type="evidence" value="ECO:0007669"/>
    <property type="project" value="UniProtKB-KW"/>
</dbReference>
<dbReference type="AlphaFoldDB" id="A0A7U4M289"/>
<keyword evidence="8" id="KW-0963">Cytoplasm</keyword>
<reference evidence="18" key="2">
    <citation type="journal article" date="2017" name="Stand. Genomic Sci.">
        <title>Complete genome sequence of the sulfur-oxidizing chemolithoautotrophic Sulfurovum lithotrophicum 42BKTT.</title>
        <authorList>
            <person name="Jeon W."/>
            <person name="Priscilla L."/>
            <person name="Park G."/>
            <person name="Lee H."/>
            <person name="Lee N."/>
            <person name="Lee D."/>
            <person name="Kwon H."/>
            <person name="Ahn I."/>
            <person name="Lee C."/>
            <person name="Lee H."/>
            <person name="Ahn J."/>
        </authorList>
    </citation>
    <scope>NUCLEOTIDE SEQUENCE [LARGE SCALE GENOMIC DNA]</scope>
    <source>
        <strain evidence="18">ATCC BAA-797 / 42BKT</strain>
    </source>
</reference>
<keyword evidence="11 17" id="KW-0418">Kinase</keyword>
<comment type="cofactor">
    <cofactor evidence="2">
        <name>K(+)</name>
        <dbReference type="ChEBI" id="CHEBI:29103"/>
    </cofactor>
</comment>
<gene>
    <name evidence="17" type="ORF">YH65_09100</name>
</gene>
<evidence type="ECO:0000313" key="17">
    <source>
        <dbReference type="EMBL" id="AKF25512.1"/>
    </source>
</evidence>
<dbReference type="NCBIfam" id="TIGR00671">
    <property type="entry name" value="baf"/>
    <property type="match status" value="1"/>
</dbReference>
<dbReference type="Proteomes" id="UP000034444">
    <property type="component" value="Chromosome"/>
</dbReference>
<accession>A0A7U4M289</accession>
<evidence type="ECO:0000256" key="6">
    <source>
        <dbReference type="ARBA" id="ARBA00011738"/>
    </source>
</evidence>
<evidence type="ECO:0000256" key="7">
    <source>
        <dbReference type="ARBA" id="ARBA00012102"/>
    </source>
</evidence>
<organism evidence="17 18">
    <name type="scientific">Sulfurovum lithotrophicum</name>
    <dbReference type="NCBI Taxonomy" id="206403"/>
    <lineage>
        <taxon>Bacteria</taxon>
        <taxon>Pseudomonadati</taxon>
        <taxon>Campylobacterota</taxon>
        <taxon>Epsilonproteobacteria</taxon>
        <taxon>Campylobacterales</taxon>
        <taxon>Sulfurovaceae</taxon>
        <taxon>Sulfurovum</taxon>
    </lineage>
</organism>
<dbReference type="Gene3D" id="3.30.420.40">
    <property type="match status" value="2"/>
</dbReference>
<dbReference type="EC" id="2.7.1.33" evidence="7"/>
<keyword evidence="18" id="KW-1185">Reference proteome</keyword>
<evidence type="ECO:0000313" key="18">
    <source>
        <dbReference type="Proteomes" id="UP000034444"/>
    </source>
</evidence>
<keyword evidence="9" id="KW-0808">Transferase</keyword>
<name>A0A7U4M289_9BACT</name>
<evidence type="ECO:0000256" key="9">
    <source>
        <dbReference type="ARBA" id="ARBA00022679"/>
    </source>
</evidence>
<dbReference type="RefSeq" id="WP_046551583.1">
    <property type="nucleotide sequence ID" value="NZ_CP011308.1"/>
</dbReference>
<dbReference type="SUPFAM" id="SSF53067">
    <property type="entry name" value="Actin-like ATPase domain"/>
    <property type="match status" value="2"/>
</dbReference>
<evidence type="ECO:0000256" key="5">
    <source>
        <dbReference type="ARBA" id="ARBA00005225"/>
    </source>
</evidence>
<dbReference type="GO" id="GO:0015937">
    <property type="term" value="P:coenzyme A biosynthetic process"/>
    <property type="evidence" value="ECO:0007669"/>
    <property type="project" value="UniProtKB-UniPathway"/>
</dbReference>
<sequence>MLLADIGNTHFHIYDGTHVLHLSYEDAIRKYADSALKYISVNSDIEEKIGDIQNWENVSAMISLPNEYETMGVDRKALCLSHDNGLFIDAGSAITVDVMERGIYKGGYILPGIKAMLESYRQISPALDVSLDEHIDVTRLPLTTKEQISYGIIATIKALIEKHKDKKRLYFTGGDGQMLAGFFRDALYDEALVFKGMRHALQASGK</sequence>
<dbReference type="Pfam" id="PF03309">
    <property type="entry name" value="Pan_kinase"/>
    <property type="match status" value="1"/>
</dbReference>
<keyword evidence="13" id="KW-0630">Potassium</keyword>
<evidence type="ECO:0000256" key="13">
    <source>
        <dbReference type="ARBA" id="ARBA00022958"/>
    </source>
</evidence>
<comment type="similarity">
    <text evidence="15">Belongs to the type III pantothenate kinase family.</text>
</comment>
<evidence type="ECO:0000256" key="11">
    <source>
        <dbReference type="ARBA" id="ARBA00022777"/>
    </source>
</evidence>
<evidence type="ECO:0000256" key="10">
    <source>
        <dbReference type="ARBA" id="ARBA00022741"/>
    </source>
</evidence>
<proteinExistence type="inferred from homology"/>
<evidence type="ECO:0000256" key="1">
    <source>
        <dbReference type="ARBA" id="ARBA00001206"/>
    </source>
</evidence>
<dbReference type="UniPathway" id="UPA00241">
    <property type="reaction ID" value="UER00352"/>
</dbReference>
<evidence type="ECO:0000256" key="3">
    <source>
        <dbReference type="ARBA" id="ARBA00001972"/>
    </source>
</evidence>
<evidence type="ECO:0000256" key="2">
    <source>
        <dbReference type="ARBA" id="ARBA00001958"/>
    </source>
</evidence>
<keyword evidence="12" id="KW-0067">ATP-binding</keyword>
<reference evidence="17 18" key="1">
    <citation type="submission" date="2015-04" db="EMBL/GenBank/DDBJ databases">
        <title>Complete genome sequence of Sulfurovum lithotrophicum ATCC BAA-797T.</title>
        <authorList>
            <person name="Ahn J."/>
            <person name="Park G."/>
            <person name="Jeon W."/>
            <person name="Jang Y."/>
            <person name="Jang M."/>
            <person name="Lee H."/>
            <person name="Lee H."/>
        </authorList>
    </citation>
    <scope>NUCLEOTIDE SEQUENCE [LARGE SCALE GENOMIC DNA]</scope>
    <source>
        <strain evidence="18">ATCC BAA-797 / 42BKT</strain>
    </source>
</reference>
<protein>
    <recommendedName>
        <fullName evidence="16">Type III pantothenate kinase</fullName>
        <ecNumber evidence="7">2.7.1.33</ecNumber>
    </recommendedName>
</protein>
<dbReference type="PANTHER" id="PTHR34265:SF1">
    <property type="entry name" value="TYPE III PANTOTHENATE KINASE"/>
    <property type="match status" value="1"/>
</dbReference>
<evidence type="ECO:0000256" key="4">
    <source>
        <dbReference type="ARBA" id="ARBA00004496"/>
    </source>
</evidence>
<comment type="pathway">
    <text evidence="5">Cofactor biosynthesis; coenzyme A biosynthesis; CoA from (R)-pantothenate: step 1/5.</text>
</comment>
<evidence type="ECO:0000256" key="8">
    <source>
        <dbReference type="ARBA" id="ARBA00022490"/>
    </source>
</evidence>
<dbReference type="InterPro" id="IPR004619">
    <property type="entry name" value="Type_III_PanK"/>
</dbReference>
<comment type="cofactor">
    <cofactor evidence="3">
        <name>NH4(+)</name>
        <dbReference type="ChEBI" id="CHEBI:28938"/>
    </cofactor>
</comment>
<dbReference type="GO" id="GO:0004594">
    <property type="term" value="F:pantothenate kinase activity"/>
    <property type="evidence" value="ECO:0007669"/>
    <property type="project" value="UniProtKB-EC"/>
</dbReference>
<dbReference type="NCBIfam" id="NF009872">
    <property type="entry name" value="PRK13333.1"/>
    <property type="match status" value="1"/>
</dbReference>